<dbReference type="OrthoDB" id="19653at2759"/>
<evidence type="ECO:0000313" key="4">
    <source>
        <dbReference type="Proteomes" id="UP000801492"/>
    </source>
</evidence>
<comment type="caution">
    <text evidence="3">The sequence shown here is derived from an EMBL/GenBank/DDBJ whole genome shotgun (WGS) entry which is preliminary data.</text>
</comment>
<sequence length="210" mass="24814">LYNNSHLIEELDRDFDRLAPIIFMYEDNPKKAEISKKLKNYYFGNKNIDDSTKTKLTNLFSDAWFVYPHAATVHLHAKYTSHPVYSYLFGIKGSLSFAKIIGDPEHDYGITYIYLIMEIFPDYKPDESEKKCIDIMTSLWTAFALTGNPTPTTNSLIKPKWEPIQNDVLSYYFLRSDYDVKMTQDIYKERIDFWKNLSYDSRNSRIKDEF</sequence>
<evidence type="ECO:0000256" key="1">
    <source>
        <dbReference type="ARBA" id="ARBA00023180"/>
    </source>
</evidence>
<reference evidence="3" key="1">
    <citation type="submission" date="2019-08" db="EMBL/GenBank/DDBJ databases">
        <title>The genome of the North American firefly Photinus pyralis.</title>
        <authorList>
            <consortium name="Photinus pyralis genome working group"/>
            <person name="Fallon T.R."/>
            <person name="Sander Lower S.E."/>
            <person name="Weng J.-K."/>
        </authorList>
    </citation>
    <scope>NUCLEOTIDE SEQUENCE</scope>
    <source>
        <strain evidence="3">TRF0915ILg1</strain>
        <tissue evidence="3">Whole body</tissue>
    </source>
</reference>
<name>A0A8K0CGN8_IGNLU</name>
<dbReference type="Gene3D" id="3.40.50.1820">
    <property type="entry name" value="alpha/beta hydrolase"/>
    <property type="match status" value="1"/>
</dbReference>
<keyword evidence="4" id="KW-1185">Reference proteome</keyword>
<evidence type="ECO:0000259" key="2">
    <source>
        <dbReference type="Pfam" id="PF00135"/>
    </source>
</evidence>
<gene>
    <name evidence="3" type="ORF">ILUMI_19169</name>
</gene>
<dbReference type="InterPro" id="IPR029058">
    <property type="entry name" value="AB_hydrolase_fold"/>
</dbReference>
<dbReference type="AlphaFoldDB" id="A0A8K0CGN8"/>
<organism evidence="3 4">
    <name type="scientific">Ignelater luminosus</name>
    <name type="common">Cucubano</name>
    <name type="synonym">Pyrophorus luminosus</name>
    <dbReference type="NCBI Taxonomy" id="2038154"/>
    <lineage>
        <taxon>Eukaryota</taxon>
        <taxon>Metazoa</taxon>
        <taxon>Ecdysozoa</taxon>
        <taxon>Arthropoda</taxon>
        <taxon>Hexapoda</taxon>
        <taxon>Insecta</taxon>
        <taxon>Pterygota</taxon>
        <taxon>Neoptera</taxon>
        <taxon>Endopterygota</taxon>
        <taxon>Coleoptera</taxon>
        <taxon>Polyphaga</taxon>
        <taxon>Elateriformia</taxon>
        <taxon>Elateroidea</taxon>
        <taxon>Elateridae</taxon>
        <taxon>Agrypninae</taxon>
        <taxon>Pyrophorini</taxon>
        <taxon>Ignelater</taxon>
    </lineage>
</organism>
<dbReference type="PANTHER" id="PTHR44590:SF3">
    <property type="entry name" value="CARBOXYLESTERASE TYPE B DOMAIN-CONTAINING PROTEIN"/>
    <property type="match status" value="1"/>
</dbReference>
<dbReference type="InterPro" id="IPR002018">
    <property type="entry name" value="CarbesteraseB"/>
</dbReference>
<dbReference type="Pfam" id="PF00135">
    <property type="entry name" value="COesterase"/>
    <property type="match status" value="1"/>
</dbReference>
<dbReference type="SUPFAM" id="SSF53474">
    <property type="entry name" value="alpha/beta-Hydrolases"/>
    <property type="match status" value="1"/>
</dbReference>
<accession>A0A8K0CGN8</accession>
<protein>
    <recommendedName>
        <fullName evidence="2">Carboxylesterase type B domain-containing protein</fullName>
    </recommendedName>
</protein>
<proteinExistence type="predicted"/>
<dbReference type="PANTHER" id="PTHR44590">
    <property type="entry name" value="CARBOXYLIC ESTER HYDROLASE-RELATED"/>
    <property type="match status" value="1"/>
</dbReference>
<evidence type="ECO:0000313" key="3">
    <source>
        <dbReference type="EMBL" id="KAF2887003.1"/>
    </source>
</evidence>
<feature type="non-terminal residue" evidence="3">
    <location>
        <position position="1"/>
    </location>
</feature>
<dbReference type="EMBL" id="VTPC01085590">
    <property type="protein sequence ID" value="KAF2887003.1"/>
    <property type="molecule type" value="Genomic_DNA"/>
</dbReference>
<feature type="domain" description="Carboxylesterase type B" evidence="2">
    <location>
        <begin position="3"/>
        <end position="194"/>
    </location>
</feature>
<keyword evidence="1" id="KW-0325">Glycoprotein</keyword>
<dbReference type="Proteomes" id="UP000801492">
    <property type="component" value="Unassembled WGS sequence"/>
</dbReference>